<reference evidence="2" key="1">
    <citation type="submission" date="2018-12" db="EMBL/GenBank/DDBJ databases">
        <title>Tengunoibacter tsumagoiensis gen. nov., sp. nov., Dictyobacter kobayashii sp. nov., D. alpinus sp. nov., and D. joshuensis sp. nov. and description of Dictyobacteraceae fam. nov. within the order Ktedonobacterales isolated from Tengu-no-mugimeshi.</title>
        <authorList>
            <person name="Wang C.M."/>
            <person name="Zheng Y."/>
            <person name="Sakai Y."/>
            <person name="Toyoda A."/>
            <person name="Minakuchi Y."/>
            <person name="Abe K."/>
            <person name="Yokota A."/>
            <person name="Yabe S."/>
        </authorList>
    </citation>
    <scope>NUCLEOTIDE SEQUENCE [LARGE SCALE GENOMIC DNA]</scope>
    <source>
        <strain evidence="2">Uno3</strain>
    </source>
</reference>
<protein>
    <submittedName>
        <fullName evidence="1">Uncharacterized protein</fullName>
    </submittedName>
</protein>
<evidence type="ECO:0000313" key="2">
    <source>
        <dbReference type="Proteomes" id="UP000287352"/>
    </source>
</evidence>
<accession>A0A402A790</accession>
<dbReference type="AlphaFoldDB" id="A0A402A790"/>
<name>A0A402A790_9CHLR</name>
<organism evidence="1 2">
    <name type="scientific">Tengunoibacter tsumagoiensis</name>
    <dbReference type="NCBI Taxonomy" id="2014871"/>
    <lineage>
        <taxon>Bacteria</taxon>
        <taxon>Bacillati</taxon>
        <taxon>Chloroflexota</taxon>
        <taxon>Ktedonobacteria</taxon>
        <taxon>Ktedonobacterales</taxon>
        <taxon>Dictyobacteraceae</taxon>
        <taxon>Tengunoibacter</taxon>
    </lineage>
</organism>
<proteinExistence type="predicted"/>
<keyword evidence="2" id="KW-1185">Reference proteome</keyword>
<sequence>MQKLFLQQYRGFSQFTYPGLYEERLRRDLPSDIGQAGRLVKQQVIHGLLLAASREGEQFNLVYGDIREVPWYRQGEDSYLPQQTFTIAPFTCHQPLTFSSLEIIINL</sequence>
<dbReference type="Proteomes" id="UP000287352">
    <property type="component" value="Unassembled WGS sequence"/>
</dbReference>
<gene>
    <name evidence="1" type="ORF">KTT_48520</name>
</gene>
<comment type="caution">
    <text evidence="1">The sequence shown here is derived from an EMBL/GenBank/DDBJ whole genome shotgun (WGS) entry which is preliminary data.</text>
</comment>
<dbReference type="EMBL" id="BIFR01000002">
    <property type="protein sequence ID" value="GCE14993.1"/>
    <property type="molecule type" value="Genomic_DNA"/>
</dbReference>
<evidence type="ECO:0000313" key="1">
    <source>
        <dbReference type="EMBL" id="GCE14993.1"/>
    </source>
</evidence>